<reference evidence="1" key="1">
    <citation type="submission" date="2018-05" db="EMBL/GenBank/DDBJ databases">
        <authorList>
            <person name="Lanie J.A."/>
            <person name="Ng W.-L."/>
            <person name="Kazmierczak K.M."/>
            <person name="Andrzejewski T.M."/>
            <person name="Davidsen T.M."/>
            <person name="Wayne K.J."/>
            <person name="Tettelin H."/>
            <person name="Glass J.I."/>
            <person name="Rusch D."/>
            <person name="Podicherti R."/>
            <person name="Tsui H.-C.T."/>
            <person name="Winkler M.E."/>
        </authorList>
    </citation>
    <scope>NUCLEOTIDE SEQUENCE</scope>
</reference>
<dbReference type="AlphaFoldDB" id="A0A382T820"/>
<gene>
    <name evidence="1" type="ORF">METZ01_LOCUS370305</name>
</gene>
<organism evidence="1">
    <name type="scientific">marine metagenome</name>
    <dbReference type="NCBI Taxonomy" id="408172"/>
    <lineage>
        <taxon>unclassified sequences</taxon>
        <taxon>metagenomes</taxon>
        <taxon>ecological metagenomes</taxon>
    </lineage>
</organism>
<evidence type="ECO:0000313" key="1">
    <source>
        <dbReference type="EMBL" id="SVD17451.1"/>
    </source>
</evidence>
<accession>A0A382T820</accession>
<sequence>MKKLLFLAFLVVVSCSENDCVEDCAGVCGGPAVLDECGVCDGNNSTCLELKQCDLSPSDFIDLMTLTGKIDILSEQQSTSDTLFAFVEESCRGKTTPMLENDNYICYLAIYGNGDNDETVDFYYFQSSTNIFWKLDQSVLFVNGQILGNPSVPFTFTIDGE</sequence>
<dbReference type="EMBL" id="UINC01134118">
    <property type="protein sequence ID" value="SVD17451.1"/>
    <property type="molecule type" value="Genomic_DNA"/>
</dbReference>
<protein>
    <recommendedName>
        <fullName evidence="2">Lipoprotein</fullName>
    </recommendedName>
</protein>
<proteinExistence type="predicted"/>
<dbReference type="PROSITE" id="PS51257">
    <property type="entry name" value="PROKAR_LIPOPROTEIN"/>
    <property type="match status" value="1"/>
</dbReference>
<name>A0A382T820_9ZZZZ</name>
<evidence type="ECO:0008006" key="2">
    <source>
        <dbReference type="Google" id="ProtNLM"/>
    </source>
</evidence>